<organism evidence="2 3">
    <name type="scientific">Phragmitibacter flavus</name>
    <dbReference type="NCBI Taxonomy" id="2576071"/>
    <lineage>
        <taxon>Bacteria</taxon>
        <taxon>Pseudomonadati</taxon>
        <taxon>Verrucomicrobiota</taxon>
        <taxon>Verrucomicrobiia</taxon>
        <taxon>Verrucomicrobiales</taxon>
        <taxon>Verrucomicrobiaceae</taxon>
        <taxon>Phragmitibacter</taxon>
    </lineage>
</organism>
<keyword evidence="1" id="KW-0812">Transmembrane</keyword>
<keyword evidence="3" id="KW-1185">Reference proteome</keyword>
<feature type="transmembrane region" description="Helical" evidence="1">
    <location>
        <begin position="990"/>
        <end position="1012"/>
    </location>
</feature>
<feature type="transmembrane region" description="Helical" evidence="1">
    <location>
        <begin position="529"/>
        <end position="549"/>
    </location>
</feature>
<sequence>MQWLAEISVKRPVFATVLVLVFVVVGVLGFSRLPVDRFPKVDFPGVVVTTSLPGATPEEIETEITDKIEEAVNTISGIDELNSVSTEGVSQVMIAFLLEKDIDVAAQEVRDRVNRIINDLPDSADTPRVEKLDPDASPILTVALIADRPARDITEYADKVLRRQLESVNGVGQVTLLGGRKRQINVLMDPVRLRAYGLTAMDVQAALQRQNVQIPAGMVKGGAQETGLRVTGKVSSVAELEQLVVREAGGGLVRLMDVARVVDGEEEAATVARRDGVPTVVLSIRKQSGENTIAVVDAVKERLDDARRLLPEGYQVEVVRDNSLVIRTSTHAVQEHLILGAAFAAIIVLFFLGNGRATLISALSIPTSIIASFGVMWVADVSLNQISLIALALAVGIVIDDAIIVVENIFKHIEEKKQDSFTAAVEGTRDIGMAVMATTLSLLAVFLPVAFLSGIVGRFLGSFGLTMSFAIAVSLLVSFTLAPMLSARMLKITKPNFVERWMAKLVNIFYHPLESVYMVMLRFSMRHRWVVVLACVATLASVVPMMGIVQKGLLPETEDAEFEVSLRTPEGTSLEATDLIAERVARDLRTVSGVQYTLMTIGDNDQRTPNKAGIYVRLSDPSQREASQEEIMDLVRREIVPKYPPEWRMTVLLVPAFNSGQSAANVQYMIAGPDLEVLTKTVEAAMPEVKKIPGIRDVDTTLITGKPELTAVVDRSKAGQMGVNIADLSTSLRLLVGGDDVSTFNDGGEQYDIHLRAEDRYRNSQEALGLLYVPSAQSGPVPLSNLVQMEERTGPAQINRNGRRRQITITANNAPGVGEAEVLAQIAAAVKKQGLPANYLSEPIGRSKELERTMSAFMTAFAMSFLFMYLVLAAQFESWIHPFTIMLSLPLTFPFAILSLIIFNESLNIFSMLGIIVLFGMVKKNGILQIDHTLQLRRQGMNRLDAILQANKDRLRPILMTTLSFVAGMIPLVLSKGIGASMNTATAGVIIGGQTMSLLLTLLATPVFYSLFDDVAGWFTRRRKVDDGEDSEVSGLKLSTTSIS</sequence>
<accession>A0A5R8K7F0</accession>
<keyword evidence="1" id="KW-0472">Membrane</keyword>
<feature type="transmembrane region" description="Helical" evidence="1">
    <location>
        <begin position="12"/>
        <end position="30"/>
    </location>
</feature>
<dbReference type="SUPFAM" id="SSF82714">
    <property type="entry name" value="Multidrug efflux transporter AcrB TolC docking domain, DN and DC subdomains"/>
    <property type="match status" value="2"/>
</dbReference>
<dbReference type="SUPFAM" id="SSF82866">
    <property type="entry name" value="Multidrug efflux transporter AcrB transmembrane domain"/>
    <property type="match status" value="2"/>
</dbReference>
<dbReference type="GO" id="GO:0042910">
    <property type="term" value="F:xenobiotic transmembrane transporter activity"/>
    <property type="evidence" value="ECO:0007669"/>
    <property type="project" value="TreeGrafter"/>
</dbReference>
<dbReference type="Gene3D" id="3.30.70.1440">
    <property type="entry name" value="Multidrug efflux transporter AcrB pore domain"/>
    <property type="match status" value="1"/>
</dbReference>
<dbReference type="InterPro" id="IPR001036">
    <property type="entry name" value="Acrflvin-R"/>
</dbReference>
<dbReference type="AlphaFoldDB" id="A0A5R8K7F0"/>
<dbReference type="Gene3D" id="3.30.70.1430">
    <property type="entry name" value="Multidrug efflux transporter AcrB pore domain"/>
    <property type="match status" value="2"/>
</dbReference>
<feature type="transmembrane region" description="Helical" evidence="1">
    <location>
        <begin position="958"/>
        <end position="978"/>
    </location>
</feature>
<name>A0A5R8K7F0_9BACT</name>
<dbReference type="GO" id="GO:0005886">
    <property type="term" value="C:plasma membrane"/>
    <property type="evidence" value="ECO:0007669"/>
    <property type="project" value="TreeGrafter"/>
</dbReference>
<dbReference type="PRINTS" id="PR00702">
    <property type="entry name" value="ACRIFLAVINRP"/>
</dbReference>
<dbReference type="EMBL" id="VAUV01000028">
    <property type="protein sequence ID" value="TLD68286.1"/>
    <property type="molecule type" value="Genomic_DNA"/>
</dbReference>
<gene>
    <name evidence="2" type="ORF">FEM03_23500</name>
</gene>
<evidence type="ECO:0000313" key="3">
    <source>
        <dbReference type="Proteomes" id="UP000306196"/>
    </source>
</evidence>
<feature type="transmembrane region" description="Helical" evidence="1">
    <location>
        <begin position="431"/>
        <end position="456"/>
    </location>
</feature>
<comment type="caution">
    <text evidence="2">The sequence shown here is derived from an EMBL/GenBank/DDBJ whole genome shotgun (WGS) entry which is preliminary data.</text>
</comment>
<feature type="transmembrane region" description="Helical" evidence="1">
    <location>
        <begin position="359"/>
        <end position="379"/>
    </location>
</feature>
<dbReference type="SUPFAM" id="SSF82693">
    <property type="entry name" value="Multidrug efflux transporter AcrB pore domain, PN1, PN2, PC1 and PC2 subdomains"/>
    <property type="match status" value="3"/>
</dbReference>
<evidence type="ECO:0000313" key="2">
    <source>
        <dbReference type="EMBL" id="TLD68286.1"/>
    </source>
</evidence>
<protein>
    <submittedName>
        <fullName evidence="2">Efflux RND transporter permease subunit</fullName>
    </submittedName>
</protein>
<feature type="transmembrane region" description="Helical" evidence="1">
    <location>
        <begin position="856"/>
        <end position="876"/>
    </location>
</feature>
<feature type="transmembrane region" description="Helical" evidence="1">
    <location>
        <begin position="896"/>
        <end position="919"/>
    </location>
</feature>
<dbReference type="OrthoDB" id="9757876at2"/>
<dbReference type="Gene3D" id="3.30.70.1320">
    <property type="entry name" value="Multidrug efflux transporter AcrB pore domain like"/>
    <property type="match status" value="1"/>
</dbReference>
<proteinExistence type="predicted"/>
<feature type="transmembrane region" description="Helical" evidence="1">
    <location>
        <begin position="385"/>
        <end position="410"/>
    </location>
</feature>
<keyword evidence="1" id="KW-1133">Transmembrane helix</keyword>
<dbReference type="InterPro" id="IPR027463">
    <property type="entry name" value="AcrB_DN_DC_subdom"/>
</dbReference>
<dbReference type="Pfam" id="PF00873">
    <property type="entry name" value="ACR_tran"/>
    <property type="match status" value="1"/>
</dbReference>
<feature type="transmembrane region" description="Helical" evidence="1">
    <location>
        <begin position="462"/>
        <end position="485"/>
    </location>
</feature>
<dbReference type="Gene3D" id="3.30.2090.10">
    <property type="entry name" value="Multidrug efflux transporter AcrB TolC docking domain, DN and DC subdomains"/>
    <property type="match status" value="2"/>
</dbReference>
<reference evidence="2 3" key="1">
    <citation type="submission" date="2019-05" db="EMBL/GenBank/DDBJ databases">
        <title>Verrucobacter flavum gen. nov., sp. nov. a new member of the family Verrucomicrobiaceae.</title>
        <authorList>
            <person name="Szuroczki S."/>
            <person name="Abbaszade G."/>
            <person name="Szabo A."/>
            <person name="Felfoldi T."/>
            <person name="Schumann P."/>
            <person name="Boka K."/>
            <person name="Keki Z."/>
            <person name="Toumi M."/>
            <person name="Toth E."/>
        </authorList>
    </citation>
    <scope>NUCLEOTIDE SEQUENCE [LARGE SCALE GENOMIC DNA]</scope>
    <source>
        <strain evidence="2 3">MG-N-17</strain>
    </source>
</reference>
<feature type="transmembrane region" description="Helical" evidence="1">
    <location>
        <begin position="336"/>
        <end position="352"/>
    </location>
</feature>
<dbReference type="PANTHER" id="PTHR32063:SF0">
    <property type="entry name" value="SWARMING MOTILITY PROTEIN SWRC"/>
    <property type="match status" value="1"/>
</dbReference>
<evidence type="ECO:0000256" key="1">
    <source>
        <dbReference type="SAM" id="Phobius"/>
    </source>
</evidence>
<dbReference type="RefSeq" id="WP_138088786.1">
    <property type="nucleotide sequence ID" value="NZ_VAUV01000028.1"/>
</dbReference>
<dbReference type="PANTHER" id="PTHR32063">
    <property type="match status" value="1"/>
</dbReference>
<dbReference type="Proteomes" id="UP000306196">
    <property type="component" value="Unassembled WGS sequence"/>
</dbReference>
<dbReference type="Gene3D" id="1.20.1640.10">
    <property type="entry name" value="Multidrug efflux transporter AcrB transmembrane domain"/>
    <property type="match status" value="2"/>
</dbReference>